<evidence type="ECO:0000256" key="1">
    <source>
        <dbReference type="ARBA" id="ARBA00022593"/>
    </source>
</evidence>
<comment type="caution">
    <text evidence="5">The sequence shown here is derived from an EMBL/GenBank/DDBJ whole genome shotgun (WGS) entry which is preliminary data.</text>
</comment>
<evidence type="ECO:0000256" key="4">
    <source>
        <dbReference type="ARBA" id="ARBA00046271"/>
    </source>
</evidence>
<organism evidence="5 6">
    <name type="scientific">Diplodia corticola</name>
    <dbReference type="NCBI Taxonomy" id="236234"/>
    <lineage>
        <taxon>Eukaryota</taxon>
        <taxon>Fungi</taxon>
        <taxon>Dikarya</taxon>
        <taxon>Ascomycota</taxon>
        <taxon>Pezizomycotina</taxon>
        <taxon>Dothideomycetes</taxon>
        <taxon>Dothideomycetes incertae sedis</taxon>
        <taxon>Botryosphaeriales</taxon>
        <taxon>Botryosphaeriaceae</taxon>
        <taxon>Diplodia</taxon>
    </lineage>
</organism>
<dbReference type="GO" id="GO:0016559">
    <property type="term" value="P:peroxisome fission"/>
    <property type="evidence" value="ECO:0007669"/>
    <property type="project" value="InterPro"/>
</dbReference>
<dbReference type="EMBL" id="MNUE01000044">
    <property type="protein sequence ID" value="OJD31858.1"/>
    <property type="molecule type" value="Genomic_DNA"/>
</dbReference>
<sequence length="273" mass="30445">MSLLHFTRFMNDAAALEKTLRLLQGITQLNISLLAAGQTAEAAQVVHVSSTLRTNFALARRYFRLFKWIDSALVAADALRNNEALVDSEREGVLAFLNISKWSYLGMFLLTEAITILDASGVKKSSWAPLFFVESQRFWFYSISCSLILTCYNLYTNRNEIICLQAGLHVAKATAENGISTSTNGDAKPKDQTVEKLKPLPKKDHVEEKERALEKARKQRSTHLRQLVGGSCDLLTPGAVIKWIPVSPAVVAITSIISSFISQQDIWRKLNTD</sequence>
<keyword evidence="1" id="KW-0962">Peroxisome biogenesis</keyword>
<dbReference type="Pfam" id="PF05648">
    <property type="entry name" value="PEX11"/>
    <property type="match status" value="1"/>
</dbReference>
<evidence type="ECO:0000256" key="3">
    <source>
        <dbReference type="ARBA" id="ARBA00023140"/>
    </source>
</evidence>
<dbReference type="Proteomes" id="UP000183809">
    <property type="component" value="Unassembled WGS sequence"/>
</dbReference>
<keyword evidence="3" id="KW-0576">Peroxisome</keyword>
<gene>
    <name evidence="5" type="ORF">BKCO1_4400075</name>
</gene>
<accession>A0A1J9QV55</accession>
<dbReference type="GeneID" id="31016395"/>
<dbReference type="AlphaFoldDB" id="A0A1J9QV55"/>
<dbReference type="InterPro" id="IPR008733">
    <property type="entry name" value="PEX11"/>
</dbReference>
<reference evidence="5 6" key="1">
    <citation type="submission" date="2016-10" db="EMBL/GenBank/DDBJ databases">
        <title>Proteomics and genomics reveal pathogen-plant mechanisms compatible with a hemibiotrophic lifestyle of Diplodia corticola.</title>
        <authorList>
            <person name="Fernandes I."/>
            <person name="De Jonge R."/>
            <person name="Van De Peer Y."/>
            <person name="Devreese B."/>
            <person name="Alves A."/>
            <person name="Esteves A.C."/>
        </authorList>
    </citation>
    <scope>NUCLEOTIDE SEQUENCE [LARGE SCALE GENOMIC DNA]</scope>
    <source>
        <strain evidence="5 6">CBS 112549</strain>
    </source>
</reference>
<comment type="subcellular location">
    <subcellularLocation>
        <location evidence="4">Peroxisome membrane</location>
    </subcellularLocation>
</comment>
<dbReference type="OrthoDB" id="3636394at2759"/>
<dbReference type="PANTHER" id="PTHR12652:SF23">
    <property type="entry name" value="MICROBODY (PEROXISOME) PROLIFERATION PROTEIN PEROXIN 11B (EUROFUNG)"/>
    <property type="match status" value="1"/>
</dbReference>
<dbReference type="GO" id="GO:0005778">
    <property type="term" value="C:peroxisomal membrane"/>
    <property type="evidence" value="ECO:0007669"/>
    <property type="project" value="UniProtKB-SubCell"/>
</dbReference>
<evidence type="ECO:0000313" key="6">
    <source>
        <dbReference type="Proteomes" id="UP000183809"/>
    </source>
</evidence>
<keyword evidence="2" id="KW-0472">Membrane</keyword>
<evidence type="ECO:0000313" key="5">
    <source>
        <dbReference type="EMBL" id="OJD31858.1"/>
    </source>
</evidence>
<dbReference type="RefSeq" id="XP_020128118.1">
    <property type="nucleotide sequence ID" value="XM_020276134.1"/>
</dbReference>
<evidence type="ECO:0000256" key="2">
    <source>
        <dbReference type="ARBA" id="ARBA00023136"/>
    </source>
</evidence>
<proteinExistence type="predicted"/>
<keyword evidence="6" id="KW-1185">Reference proteome</keyword>
<name>A0A1J9QV55_9PEZI</name>
<protein>
    <submittedName>
        <fullName evidence="5">Pex11 domain protein</fullName>
    </submittedName>
</protein>
<dbReference type="PANTHER" id="PTHR12652">
    <property type="entry name" value="PEROXISOMAL BIOGENESIS FACTOR 11"/>
    <property type="match status" value="1"/>
</dbReference>